<dbReference type="InterPro" id="IPR045596">
    <property type="entry name" value="DUF6459"/>
</dbReference>
<gene>
    <name evidence="1" type="ORF">UFOPK2827_00554</name>
</gene>
<protein>
    <submittedName>
        <fullName evidence="1">Unannotated protein</fullName>
    </submittedName>
</protein>
<proteinExistence type="predicted"/>
<organism evidence="1">
    <name type="scientific">freshwater metagenome</name>
    <dbReference type="NCBI Taxonomy" id="449393"/>
    <lineage>
        <taxon>unclassified sequences</taxon>
        <taxon>metagenomes</taxon>
        <taxon>ecological metagenomes</taxon>
    </lineage>
</organism>
<dbReference type="EMBL" id="CAEZZE010000082">
    <property type="protein sequence ID" value="CAB4750996.1"/>
    <property type="molecule type" value="Genomic_DNA"/>
</dbReference>
<dbReference type="AlphaFoldDB" id="A0A6J6TV78"/>
<accession>A0A6J6TV78</accession>
<dbReference type="Pfam" id="PF20060">
    <property type="entry name" value="DUF6459"/>
    <property type="match status" value="1"/>
</dbReference>
<reference evidence="1" key="1">
    <citation type="submission" date="2020-05" db="EMBL/GenBank/DDBJ databases">
        <authorList>
            <person name="Chiriac C."/>
            <person name="Salcher M."/>
            <person name="Ghai R."/>
            <person name="Kavagutti S V."/>
        </authorList>
    </citation>
    <scope>NUCLEOTIDE SEQUENCE</scope>
</reference>
<evidence type="ECO:0000313" key="1">
    <source>
        <dbReference type="EMBL" id="CAB4750996.1"/>
    </source>
</evidence>
<sequence length="189" mass="21653">MADLKARMKLKYRAMTTETTHTLTENRRSFLQLVSSTEDRTLWEHPVLDIFAPPAREVPAQKAKLYLVPSTFGEDLEADEMPIPTSASELPELHAWTMKFIVSVVEVWGGRRQPAQLIRWCHRVIYMELLKSAGTQREIGKIKSIHQSEPFDGICESTVVIRFGARYRSAVIRFEGVDGRWLCTALHLL</sequence>
<name>A0A6J6TV78_9ZZZZ</name>